<accession>A0AA38XRW1</accession>
<organism evidence="1">
    <name type="scientific">Knufia peltigerae</name>
    <dbReference type="NCBI Taxonomy" id="1002370"/>
    <lineage>
        <taxon>Eukaryota</taxon>
        <taxon>Fungi</taxon>
        <taxon>Dikarya</taxon>
        <taxon>Ascomycota</taxon>
        <taxon>Pezizomycotina</taxon>
        <taxon>Eurotiomycetes</taxon>
        <taxon>Chaetothyriomycetidae</taxon>
        <taxon>Chaetothyriales</taxon>
        <taxon>Trichomeriaceae</taxon>
        <taxon>Knufia</taxon>
    </lineage>
</organism>
<gene>
    <name evidence="1" type="ORF">H2204_012842</name>
</gene>
<sequence>MNVSDLGGNSGSAFTSLQAGSAVSVPGLCCCGRLREFSRLPLTKINVILEPYGVSLREVEDGFEAEGWDGRYISLEESASLTFDSISKFWHSWFRYVWTVTEEVEKIDAFTKAYAEESAAGRLRLIAVLRDYLWGVDDTGLESFFDEMIPTTGCRMDGWAERLTQILQRPDGQSPFGAIIASRLRQVDPLFETLWRHP</sequence>
<name>A0AA38XRW1_9EURO</name>
<dbReference type="AlphaFoldDB" id="A0AA38XRW1"/>
<dbReference type="EMBL" id="JAPDRN010000136">
    <property type="protein sequence ID" value="KAJ9619031.1"/>
    <property type="molecule type" value="Genomic_DNA"/>
</dbReference>
<proteinExistence type="predicted"/>
<comment type="caution">
    <text evidence="1">The sequence shown here is derived from an EMBL/GenBank/DDBJ whole genome shotgun (WGS) entry which is preliminary data.</text>
</comment>
<reference evidence="1" key="1">
    <citation type="submission" date="2022-10" db="EMBL/GenBank/DDBJ databases">
        <title>Culturing micro-colonial fungi from biological soil crusts in the Mojave desert and describing Neophaeococcomyces mojavensis, and introducing the new genera and species Taxawa tesnikishii.</title>
        <authorList>
            <person name="Kurbessoian T."/>
            <person name="Stajich J.E."/>
        </authorList>
    </citation>
    <scope>NUCLEOTIDE SEQUENCE</scope>
    <source>
        <strain evidence="1">TK_35</strain>
    </source>
</reference>
<protein>
    <submittedName>
        <fullName evidence="1">Uncharacterized protein</fullName>
    </submittedName>
</protein>
<evidence type="ECO:0000313" key="1">
    <source>
        <dbReference type="EMBL" id="KAJ9619031.1"/>
    </source>
</evidence>